<dbReference type="Proteomes" id="UP001146351">
    <property type="component" value="Unassembled WGS sequence"/>
</dbReference>
<gene>
    <name evidence="2" type="ORF">N7492_008899</name>
</gene>
<organism evidence="2 3">
    <name type="scientific">Penicillium capsulatum</name>
    <dbReference type="NCBI Taxonomy" id="69766"/>
    <lineage>
        <taxon>Eukaryota</taxon>
        <taxon>Fungi</taxon>
        <taxon>Dikarya</taxon>
        <taxon>Ascomycota</taxon>
        <taxon>Pezizomycotina</taxon>
        <taxon>Eurotiomycetes</taxon>
        <taxon>Eurotiomycetidae</taxon>
        <taxon>Eurotiales</taxon>
        <taxon>Aspergillaceae</taxon>
        <taxon>Penicillium</taxon>
    </lineage>
</organism>
<comment type="caution">
    <text evidence="2">The sequence shown here is derived from an EMBL/GenBank/DDBJ whole genome shotgun (WGS) entry which is preliminary data.</text>
</comment>
<name>A0A9W9HUD6_9EURO</name>
<protein>
    <submittedName>
        <fullName evidence="2">Uncharacterized protein</fullName>
    </submittedName>
</protein>
<evidence type="ECO:0000313" key="2">
    <source>
        <dbReference type="EMBL" id="KAJ5156096.1"/>
    </source>
</evidence>
<evidence type="ECO:0000256" key="1">
    <source>
        <dbReference type="SAM" id="MobiDB-lite"/>
    </source>
</evidence>
<keyword evidence="3" id="KW-1185">Reference proteome</keyword>
<reference evidence="2" key="1">
    <citation type="submission" date="2022-11" db="EMBL/GenBank/DDBJ databases">
        <authorList>
            <person name="Petersen C."/>
        </authorList>
    </citation>
    <scope>NUCLEOTIDE SEQUENCE</scope>
    <source>
        <strain evidence="2">IBT 21917</strain>
    </source>
</reference>
<feature type="compositionally biased region" description="Polar residues" evidence="1">
    <location>
        <begin position="58"/>
        <end position="69"/>
    </location>
</feature>
<sequence length="77" mass="8231">MIPWHGVSARAGVTKGDLIVGNVVRVEGTWDGIPLRTTFGVQKNPGLVPCLFERSTPTQYGTPSSSVLFPSSHGPIR</sequence>
<accession>A0A9W9HUD6</accession>
<dbReference type="AlphaFoldDB" id="A0A9W9HUD6"/>
<evidence type="ECO:0000313" key="3">
    <source>
        <dbReference type="Proteomes" id="UP001146351"/>
    </source>
</evidence>
<dbReference type="EMBL" id="JAPQKO010000006">
    <property type="protein sequence ID" value="KAJ5156096.1"/>
    <property type="molecule type" value="Genomic_DNA"/>
</dbReference>
<feature type="region of interest" description="Disordered" evidence="1">
    <location>
        <begin position="58"/>
        <end position="77"/>
    </location>
</feature>
<proteinExistence type="predicted"/>
<reference evidence="2" key="2">
    <citation type="journal article" date="2023" name="IMA Fungus">
        <title>Comparative genomic study of the Penicillium genus elucidates a diverse pangenome and 15 lateral gene transfer events.</title>
        <authorList>
            <person name="Petersen C."/>
            <person name="Sorensen T."/>
            <person name="Nielsen M.R."/>
            <person name="Sondergaard T.E."/>
            <person name="Sorensen J.L."/>
            <person name="Fitzpatrick D.A."/>
            <person name="Frisvad J.C."/>
            <person name="Nielsen K.L."/>
        </authorList>
    </citation>
    <scope>NUCLEOTIDE SEQUENCE</scope>
    <source>
        <strain evidence="2">IBT 21917</strain>
    </source>
</reference>